<dbReference type="GO" id="GO:0005524">
    <property type="term" value="F:ATP binding"/>
    <property type="evidence" value="ECO:0007669"/>
    <property type="project" value="UniProtKB-KW"/>
</dbReference>
<comment type="caution">
    <text evidence="11">The sequence shown here is derived from an EMBL/GenBank/DDBJ whole genome shotgun (WGS) entry which is preliminary data.</text>
</comment>
<evidence type="ECO:0000256" key="9">
    <source>
        <dbReference type="SAM" id="Phobius"/>
    </source>
</evidence>
<feature type="transmembrane region" description="Helical" evidence="9">
    <location>
        <begin position="12"/>
        <end position="37"/>
    </location>
</feature>
<evidence type="ECO:0000256" key="5">
    <source>
        <dbReference type="ARBA" id="ARBA00022741"/>
    </source>
</evidence>
<feature type="domain" description="Signal transduction histidine kinase subgroup 3 dimerisation and phosphoacceptor" evidence="10">
    <location>
        <begin position="177"/>
        <end position="240"/>
    </location>
</feature>
<organism evidence="11 12">
    <name type="scientific">Rothia santali</name>
    <dbReference type="NCBI Taxonomy" id="2949643"/>
    <lineage>
        <taxon>Bacteria</taxon>
        <taxon>Bacillati</taxon>
        <taxon>Actinomycetota</taxon>
        <taxon>Actinomycetes</taxon>
        <taxon>Micrococcales</taxon>
        <taxon>Micrococcaceae</taxon>
        <taxon>Rothia</taxon>
    </lineage>
</organism>
<protein>
    <recommendedName>
        <fullName evidence="2">histidine kinase</fullName>
        <ecNumber evidence="2">2.7.13.3</ecNumber>
    </recommendedName>
</protein>
<feature type="transmembrane region" description="Helical" evidence="9">
    <location>
        <begin position="103"/>
        <end position="123"/>
    </location>
</feature>
<dbReference type="SUPFAM" id="SSF55874">
    <property type="entry name" value="ATPase domain of HSP90 chaperone/DNA topoisomerase II/histidine kinase"/>
    <property type="match status" value="1"/>
</dbReference>
<keyword evidence="5" id="KW-0547">Nucleotide-binding</keyword>
<keyword evidence="6 11" id="KW-0418">Kinase</keyword>
<dbReference type="PANTHER" id="PTHR24421:SF10">
    <property type="entry name" value="NITRATE_NITRITE SENSOR PROTEIN NARQ"/>
    <property type="match status" value="1"/>
</dbReference>
<feature type="transmembrane region" description="Helical" evidence="9">
    <location>
        <begin position="135"/>
        <end position="154"/>
    </location>
</feature>
<dbReference type="GO" id="GO:0046983">
    <property type="term" value="F:protein dimerization activity"/>
    <property type="evidence" value="ECO:0007669"/>
    <property type="project" value="InterPro"/>
</dbReference>
<dbReference type="InterPro" id="IPR011712">
    <property type="entry name" value="Sig_transdc_His_kin_sub3_dim/P"/>
</dbReference>
<dbReference type="Gene3D" id="3.30.565.10">
    <property type="entry name" value="Histidine kinase-like ATPase, C-terminal domain"/>
    <property type="match status" value="1"/>
</dbReference>
<gene>
    <name evidence="11" type="ORF">NBM05_02835</name>
</gene>
<keyword evidence="7" id="KW-0067">ATP-binding</keyword>
<reference evidence="11" key="1">
    <citation type="submission" date="2022-06" db="EMBL/GenBank/DDBJ databases">
        <title>Rothia sp. isolated from sandalwood seedling.</title>
        <authorList>
            <person name="Tuikhar N."/>
            <person name="Kirdat K."/>
            <person name="Thorat V."/>
            <person name="Swetha P."/>
            <person name="Padma S."/>
            <person name="Sundararaj R."/>
            <person name="Yadav A."/>
        </authorList>
    </citation>
    <scope>NUCLEOTIDE SEQUENCE</scope>
    <source>
        <strain evidence="11">AR01</strain>
    </source>
</reference>
<evidence type="ECO:0000313" key="11">
    <source>
        <dbReference type="EMBL" id="MCP3424993.1"/>
    </source>
</evidence>
<dbReference type="EMBL" id="JANAFB010000004">
    <property type="protein sequence ID" value="MCP3424993.1"/>
    <property type="molecule type" value="Genomic_DNA"/>
</dbReference>
<evidence type="ECO:0000256" key="7">
    <source>
        <dbReference type="ARBA" id="ARBA00022840"/>
    </source>
</evidence>
<dbReference type="CDD" id="cd16917">
    <property type="entry name" value="HATPase_UhpB-NarQ-NarX-like"/>
    <property type="match status" value="1"/>
</dbReference>
<evidence type="ECO:0000313" key="12">
    <source>
        <dbReference type="Proteomes" id="UP001139502"/>
    </source>
</evidence>
<dbReference type="RefSeq" id="WP_254164971.1">
    <property type="nucleotide sequence ID" value="NZ_JANAFB010000004.1"/>
</dbReference>
<evidence type="ECO:0000259" key="10">
    <source>
        <dbReference type="Pfam" id="PF07730"/>
    </source>
</evidence>
<dbReference type="Proteomes" id="UP001139502">
    <property type="component" value="Unassembled WGS sequence"/>
</dbReference>
<evidence type="ECO:0000256" key="4">
    <source>
        <dbReference type="ARBA" id="ARBA00022679"/>
    </source>
</evidence>
<sequence length="382" mass="41381">MKPSELFKTLPLPRWVSLTITICVGCLIALEAGATFLGLPYTSYEDLVEICLVGALVALTGRWPAYGALAFLVASLFSLAWMEPALFRITTIPMAALVARTCSWQFGVLASCLTGLWAVILGLTGDTMWFDGVTLIFFVVLGTGLGLSIRLAALRNLRLSQEVRLQEEAREKAVTAERKRIAAELHDVVAHDLTIIAMQARVLDTATEPEDRLEARQAIGDASRQALKDMRRMLGILYGPDTAANVAEAEETTGGLRLRVHEFAGLLKAQGARVEVDMPADLEVPRSLELTLIRIAQEATTNILKHALGTPSVQYVVETGENSITLSVTNSRAIRRAHTEFPSSGFGLVGLRERVTVYGGAIESGPTAEGWMVRATFATTNA</sequence>
<dbReference type="GO" id="GO:0000155">
    <property type="term" value="F:phosphorelay sensor kinase activity"/>
    <property type="evidence" value="ECO:0007669"/>
    <property type="project" value="InterPro"/>
</dbReference>
<keyword evidence="3" id="KW-0597">Phosphoprotein</keyword>
<evidence type="ECO:0000256" key="2">
    <source>
        <dbReference type="ARBA" id="ARBA00012438"/>
    </source>
</evidence>
<name>A0A9X2HIR5_9MICC</name>
<keyword evidence="4" id="KW-0808">Transferase</keyword>
<dbReference type="AlphaFoldDB" id="A0A9X2HIR5"/>
<proteinExistence type="predicted"/>
<keyword evidence="9" id="KW-1133">Transmembrane helix</keyword>
<dbReference type="EC" id="2.7.13.3" evidence="2"/>
<keyword evidence="8" id="KW-0902">Two-component regulatory system</keyword>
<dbReference type="InterPro" id="IPR036890">
    <property type="entry name" value="HATPase_C_sf"/>
</dbReference>
<comment type="catalytic activity">
    <reaction evidence="1">
        <text>ATP + protein L-histidine = ADP + protein N-phospho-L-histidine.</text>
        <dbReference type="EC" id="2.7.13.3"/>
    </reaction>
</comment>
<evidence type="ECO:0000256" key="1">
    <source>
        <dbReference type="ARBA" id="ARBA00000085"/>
    </source>
</evidence>
<dbReference type="Pfam" id="PF07730">
    <property type="entry name" value="HisKA_3"/>
    <property type="match status" value="1"/>
</dbReference>
<dbReference type="GO" id="GO:0016020">
    <property type="term" value="C:membrane"/>
    <property type="evidence" value="ECO:0007669"/>
    <property type="project" value="InterPro"/>
</dbReference>
<evidence type="ECO:0000256" key="6">
    <source>
        <dbReference type="ARBA" id="ARBA00022777"/>
    </source>
</evidence>
<keyword evidence="9" id="KW-0472">Membrane</keyword>
<evidence type="ECO:0000256" key="8">
    <source>
        <dbReference type="ARBA" id="ARBA00023012"/>
    </source>
</evidence>
<keyword evidence="9" id="KW-0812">Transmembrane</keyword>
<dbReference type="InterPro" id="IPR050482">
    <property type="entry name" value="Sensor_HK_TwoCompSys"/>
</dbReference>
<evidence type="ECO:0000256" key="3">
    <source>
        <dbReference type="ARBA" id="ARBA00022553"/>
    </source>
</evidence>
<keyword evidence="12" id="KW-1185">Reference proteome</keyword>
<accession>A0A9X2HIR5</accession>
<dbReference type="PANTHER" id="PTHR24421">
    <property type="entry name" value="NITRATE/NITRITE SENSOR PROTEIN NARX-RELATED"/>
    <property type="match status" value="1"/>
</dbReference>
<dbReference type="Gene3D" id="1.20.5.1930">
    <property type="match status" value="1"/>
</dbReference>